<gene>
    <name evidence="3" type="ORF">GC101_33660</name>
</gene>
<dbReference type="SMART" id="SM00093">
    <property type="entry name" value="SERPIN"/>
    <property type="match status" value="1"/>
</dbReference>
<dbReference type="PANTHER" id="PTHR11461:SF211">
    <property type="entry name" value="GH10112P-RELATED"/>
    <property type="match status" value="1"/>
</dbReference>
<evidence type="ECO:0000259" key="2">
    <source>
        <dbReference type="SMART" id="SM00093"/>
    </source>
</evidence>
<dbReference type="InterPro" id="IPR036186">
    <property type="entry name" value="Serpin_sf"/>
</dbReference>
<dbReference type="Pfam" id="PF00079">
    <property type="entry name" value="Serpin"/>
    <property type="match status" value="1"/>
</dbReference>
<proteinExistence type="inferred from homology"/>
<dbReference type="InterPro" id="IPR042185">
    <property type="entry name" value="Serpin_sf_2"/>
</dbReference>
<name>A0ABX1YRW4_9BACL</name>
<evidence type="ECO:0000313" key="3">
    <source>
        <dbReference type="EMBL" id="NOU83802.1"/>
    </source>
</evidence>
<dbReference type="EMBL" id="WHOB01000097">
    <property type="protein sequence ID" value="NOU83802.1"/>
    <property type="molecule type" value="Genomic_DNA"/>
</dbReference>
<evidence type="ECO:0000313" key="4">
    <source>
        <dbReference type="Proteomes" id="UP000596857"/>
    </source>
</evidence>
<reference evidence="3 4" key="1">
    <citation type="submission" date="2019-10" db="EMBL/GenBank/DDBJ databases">
        <title>Description of Paenibacillus terricola sp. nov.</title>
        <authorList>
            <person name="Carlier A."/>
            <person name="Qi S."/>
        </authorList>
    </citation>
    <scope>NUCLEOTIDE SEQUENCE [LARGE SCALE GENOMIC DNA]</scope>
    <source>
        <strain evidence="3 4">LMG 31459</strain>
    </source>
</reference>
<comment type="similarity">
    <text evidence="1">Belongs to the serpin family.</text>
</comment>
<dbReference type="Gene3D" id="3.30.497.10">
    <property type="entry name" value="Antithrombin, subunit I, domain 2"/>
    <property type="match status" value="1"/>
</dbReference>
<dbReference type="SUPFAM" id="SSF56574">
    <property type="entry name" value="Serpins"/>
    <property type="match status" value="1"/>
</dbReference>
<organism evidence="3 4">
    <name type="scientific">Paenibacillus phytohabitans</name>
    <dbReference type="NCBI Taxonomy" id="2654978"/>
    <lineage>
        <taxon>Bacteria</taxon>
        <taxon>Bacillati</taxon>
        <taxon>Bacillota</taxon>
        <taxon>Bacilli</taxon>
        <taxon>Bacillales</taxon>
        <taxon>Paenibacillaceae</taxon>
        <taxon>Paenibacillus</taxon>
    </lineage>
</organism>
<keyword evidence="4" id="KW-1185">Reference proteome</keyword>
<dbReference type="PROSITE" id="PS00284">
    <property type="entry name" value="SERPIN"/>
    <property type="match status" value="1"/>
</dbReference>
<comment type="caution">
    <text evidence="3">The sequence shown here is derived from an EMBL/GenBank/DDBJ whole genome shotgun (WGS) entry which is preliminary data.</text>
</comment>
<dbReference type="PANTHER" id="PTHR11461">
    <property type="entry name" value="SERINE PROTEASE INHIBITOR, SERPIN"/>
    <property type="match status" value="1"/>
</dbReference>
<dbReference type="CDD" id="cd19588">
    <property type="entry name" value="serpin_miropin-like"/>
    <property type="match status" value="1"/>
</dbReference>
<dbReference type="InterPro" id="IPR023795">
    <property type="entry name" value="Serpin_CS"/>
</dbReference>
<protein>
    <submittedName>
        <fullName evidence="3">Serpin family protein</fullName>
    </submittedName>
</protein>
<feature type="domain" description="Serpin" evidence="2">
    <location>
        <begin position="72"/>
        <end position="431"/>
    </location>
</feature>
<dbReference type="InterPro" id="IPR023796">
    <property type="entry name" value="Serpin_dom"/>
</dbReference>
<accession>A0ABX1YRW4</accession>
<evidence type="ECO:0000256" key="1">
    <source>
        <dbReference type="RuleBase" id="RU000411"/>
    </source>
</evidence>
<dbReference type="Gene3D" id="2.30.39.10">
    <property type="entry name" value="Alpha-1-antitrypsin, domain 1"/>
    <property type="match status" value="1"/>
</dbReference>
<dbReference type="InterPro" id="IPR042178">
    <property type="entry name" value="Serpin_sf_1"/>
</dbReference>
<dbReference type="Proteomes" id="UP000596857">
    <property type="component" value="Unassembled WGS sequence"/>
</dbReference>
<sequence>MNVKGHLVHSLAASDELKEGAMMIKRISVLLLAVLLLAGCSKGGSKMSYSERQAAAAGLDFGLAERSNRLGAMLFGQLWKPGGGNLTVSPYSVAAALALAYNGADGETAEELGTLLGYAPDEREQLNTGHQALLQLLNDAGPGIELKIANSVWGMKGLPLRKDYLKTGKDFYNAEIRATDLAAEKSVTQINDWVSDHTEHRINEMLTEPPGPQAVAVLVNALYLKAGWSDVFPEEATAPADFYPPDGAAVRAMMMKRSGYFQYAENEDWQAVKLPYGEGQMEMTVILPGGESSLQELADQLAAGSLPLDEGFASARGTLRLPRFTAGYGAELTKVLQALGVKLAFDPDQGDFPLLADLNRPIYFSKVIHKTYIDVNERGTEAAASTVIEMLAGSAPPADTPFEMTVNRPFLFMIKDVQTQVVLFLGAIENPLDTD</sequence>
<dbReference type="InterPro" id="IPR000215">
    <property type="entry name" value="Serpin_fam"/>
</dbReference>